<dbReference type="Proteomes" id="UP000250235">
    <property type="component" value="Unassembled WGS sequence"/>
</dbReference>
<evidence type="ECO:0000313" key="2">
    <source>
        <dbReference type="Proteomes" id="UP000250235"/>
    </source>
</evidence>
<evidence type="ECO:0008006" key="3">
    <source>
        <dbReference type="Google" id="ProtNLM"/>
    </source>
</evidence>
<sequence>MPPASMWPSRPFACILDISLPLLICIRPNPVFKFDMPPKGKSKIPHGSRVSPTKSLKFLSQIPWPIFVESPANPFLISCISHRRSVPRAPISPLPQIPSAVPTSCVASSTLRPLSVVFRGAPLGFASFSSAFNRFGAPRLLVMSNSEQCVDRPIADNRSEMGVVLPVEAIGPIDHPSYSDNAFPATIQNRLFPVHFQSSTDLLLSQFLLPHAVPAQFKSWPRVSAQWIDWVNRLQPRFGDQWKSQGLWSLIELSKVGIPKQSLLFDCLIRFWSPANNAFIFAWGPMSLTLYDIYLFTGLPLIGPDSPYLTDDPAAPKLAPLRYCYPSHRAVVKSMRIAPRTQLRLSTLCFCGCSYVSMFFVLSPESLLLNTSPWPVP</sequence>
<accession>A0A2Z7D8B3</accession>
<protein>
    <recommendedName>
        <fullName evidence="3">Aminotransferase-like plant mobile domain-containing protein</fullName>
    </recommendedName>
</protein>
<proteinExistence type="predicted"/>
<dbReference type="EMBL" id="KQ988436">
    <property type="protein sequence ID" value="KZV55870.1"/>
    <property type="molecule type" value="Genomic_DNA"/>
</dbReference>
<organism evidence="1 2">
    <name type="scientific">Dorcoceras hygrometricum</name>
    <dbReference type="NCBI Taxonomy" id="472368"/>
    <lineage>
        <taxon>Eukaryota</taxon>
        <taxon>Viridiplantae</taxon>
        <taxon>Streptophyta</taxon>
        <taxon>Embryophyta</taxon>
        <taxon>Tracheophyta</taxon>
        <taxon>Spermatophyta</taxon>
        <taxon>Magnoliopsida</taxon>
        <taxon>eudicotyledons</taxon>
        <taxon>Gunneridae</taxon>
        <taxon>Pentapetalae</taxon>
        <taxon>asterids</taxon>
        <taxon>lamiids</taxon>
        <taxon>Lamiales</taxon>
        <taxon>Gesneriaceae</taxon>
        <taxon>Didymocarpoideae</taxon>
        <taxon>Trichosporeae</taxon>
        <taxon>Loxocarpinae</taxon>
        <taxon>Dorcoceras</taxon>
    </lineage>
</organism>
<name>A0A2Z7D8B3_9LAMI</name>
<gene>
    <name evidence="1" type="ORF">F511_15720</name>
</gene>
<keyword evidence="2" id="KW-1185">Reference proteome</keyword>
<reference evidence="1 2" key="1">
    <citation type="journal article" date="2015" name="Proc. Natl. Acad. Sci. U.S.A.">
        <title>The resurrection genome of Boea hygrometrica: A blueprint for survival of dehydration.</title>
        <authorList>
            <person name="Xiao L."/>
            <person name="Yang G."/>
            <person name="Zhang L."/>
            <person name="Yang X."/>
            <person name="Zhao S."/>
            <person name="Ji Z."/>
            <person name="Zhou Q."/>
            <person name="Hu M."/>
            <person name="Wang Y."/>
            <person name="Chen M."/>
            <person name="Xu Y."/>
            <person name="Jin H."/>
            <person name="Xiao X."/>
            <person name="Hu G."/>
            <person name="Bao F."/>
            <person name="Hu Y."/>
            <person name="Wan P."/>
            <person name="Li L."/>
            <person name="Deng X."/>
            <person name="Kuang T."/>
            <person name="Xiang C."/>
            <person name="Zhu J.K."/>
            <person name="Oliver M.J."/>
            <person name="He Y."/>
        </authorList>
    </citation>
    <scope>NUCLEOTIDE SEQUENCE [LARGE SCALE GENOMIC DNA]</scope>
    <source>
        <strain evidence="2">cv. XS01</strain>
    </source>
</reference>
<evidence type="ECO:0000313" key="1">
    <source>
        <dbReference type="EMBL" id="KZV55870.1"/>
    </source>
</evidence>
<dbReference type="AlphaFoldDB" id="A0A2Z7D8B3"/>